<protein>
    <submittedName>
        <fullName evidence="3">Unannotated protein</fullName>
    </submittedName>
</protein>
<feature type="compositionally biased region" description="Low complexity" evidence="1">
    <location>
        <begin position="447"/>
        <end position="456"/>
    </location>
</feature>
<accession>A0A6J6MB52</accession>
<feature type="region of interest" description="Disordered" evidence="1">
    <location>
        <begin position="434"/>
        <end position="456"/>
    </location>
</feature>
<dbReference type="EMBL" id="CAEZXB010000005">
    <property type="protein sequence ID" value="CAB4671186.1"/>
    <property type="molecule type" value="Genomic_DNA"/>
</dbReference>
<dbReference type="Pfam" id="PF00041">
    <property type="entry name" value="fn3"/>
    <property type="match status" value="1"/>
</dbReference>
<feature type="compositionally biased region" description="Pro residues" evidence="1">
    <location>
        <begin position="434"/>
        <end position="446"/>
    </location>
</feature>
<feature type="domain" description="Fibronectin type-III" evidence="2">
    <location>
        <begin position="41"/>
        <end position="137"/>
    </location>
</feature>
<dbReference type="SMART" id="SM00060">
    <property type="entry name" value="FN3"/>
    <property type="match status" value="1"/>
</dbReference>
<dbReference type="CDD" id="cd00063">
    <property type="entry name" value="FN3"/>
    <property type="match status" value="1"/>
</dbReference>
<organism evidence="3">
    <name type="scientific">freshwater metagenome</name>
    <dbReference type="NCBI Taxonomy" id="449393"/>
    <lineage>
        <taxon>unclassified sequences</taxon>
        <taxon>metagenomes</taxon>
        <taxon>ecological metagenomes</taxon>
    </lineage>
</organism>
<reference evidence="3" key="1">
    <citation type="submission" date="2020-05" db="EMBL/GenBank/DDBJ databases">
        <authorList>
            <person name="Chiriac C."/>
            <person name="Salcher M."/>
            <person name="Ghai R."/>
            <person name="Kavagutti S V."/>
        </authorList>
    </citation>
    <scope>NUCLEOTIDE SEQUENCE</scope>
</reference>
<dbReference type="AlphaFoldDB" id="A0A6J6MB52"/>
<dbReference type="PROSITE" id="PS50853">
    <property type="entry name" value="FN3"/>
    <property type="match status" value="1"/>
</dbReference>
<proteinExistence type="predicted"/>
<dbReference type="SUPFAM" id="SSF49265">
    <property type="entry name" value="Fibronectin type III"/>
    <property type="match status" value="1"/>
</dbReference>
<gene>
    <name evidence="3" type="ORF">UFOPK2342_00450</name>
</gene>
<dbReference type="InterPro" id="IPR003961">
    <property type="entry name" value="FN3_dom"/>
</dbReference>
<evidence type="ECO:0000256" key="1">
    <source>
        <dbReference type="SAM" id="MobiDB-lite"/>
    </source>
</evidence>
<evidence type="ECO:0000313" key="3">
    <source>
        <dbReference type="EMBL" id="CAB4671186.1"/>
    </source>
</evidence>
<name>A0A6J6MB52_9ZZZZ</name>
<dbReference type="Gene3D" id="2.60.40.10">
    <property type="entry name" value="Immunoglobulins"/>
    <property type="match status" value="1"/>
</dbReference>
<dbReference type="InterPro" id="IPR013783">
    <property type="entry name" value="Ig-like_fold"/>
</dbReference>
<sequence>MRSHLRLAALLSTLLLLPSSLLPAWAASKPTKATTKVATVIPTPVRGLMAVDTRPDRITLGWQAPSKGLPLDSYLVMWSTDGGITWLSDQRVTKTTFSMTNVETNTVYTFAVSAVNVKGISSVSMVNASASFPTPLPLTDAALAPYQGLGFWIDMYSWRKVHVKSKKFTVTYQPFTCDSIDEAASYGARTLFIQTAMPVEDATILDPEYLTQLIACAKRNNLYVVSWYYPQLLNVNLDFTRALASAKLPGVDAFALDIESRKVGEVFDRNKRLVELSDRLHAALPNMAMAAVTYTPYNLDEVQPSTWPYFPWAALAKDFAVWQPMTYWNVRKGDLAKGAAYTTHTINGLRVHLGPAARLNIVGGLSSNGKEIAGMVDSMQLAGAGIIGGGIYQWSQMTCAAKDAQLRINAYDGSGSLRSLPAIAPKYTKFCAPKPAPTPAPTPAPVAPSESATATS</sequence>
<evidence type="ECO:0000259" key="2">
    <source>
        <dbReference type="PROSITE" id="PS50853"/>
    </source>
</evidence>
<dbReference type="InterPro" id="IPR036116">
    <property type="entry name" value="FN3_sf"/>
</dbReference>